<dbReference type="InterPro" id="IPR011779">
    <property type="entry name" value="SO4_adenylTrfase_lsu"/>
</dbReference>
<dbReference type="GO" id="GO:0005525">
    <property type="term" value="F:GTP binding"/>
    <property type="evidence" value="ECO:0007669"/>
    <property type="project" value="UniProtKB-KW"/>
</dbReference>
<dbReference type="PANTHER" id="PTHR23115">
    <property type="entry name" value="TRANSLATION FACTOR"/>
    <property type="match status" value="1"/>
</dbReference>
<evidence type="ECO:0000256" key="2">
    <source>
        <dbReference type="ARBA" id="ARBA00022679"/>
    </source>
</evidence>
<dbReference type="CDD" id="cd04095">
    <property type="entry name" value="CysN_NoDQ_III"/>
    <property type="match status" value="1"/>
</dbReference>
<keyword evidence="4" id="KW-0547">Nucleotide-binding</keyword>
<dbReference type="InterPro" id="IPR027417">
    <property type="entry name" value="P-loop_NTPase"/>
</dbReference>
<proteinExistence type="predicted"/>
<dbReference type="Gene3D" id="2.40.30.10">
    <property type="entry name" value="Translation factors"/>
    <property type="match status" value="2"/>
</dbReference>
<dbReference type="EC" id="2.7.7.4" evidence="1"/>
<protein>
    <recommendedName>
        <fullName evidence="1">sulfate adenylyltransferase</fullName>
        <ecNumber evidence="1">2.7.7.4</ecNumber>
    </recommendedName>
</protein>
<dbReference type="GO" id="GO:0004781">
    <property type="term" value="F:sulfate adenylyltransferase (ATP) activity"/>
    <property type="evidence" value="ECO:0007669"/>
    <property type="project" value="UniProtKB-EC"/>
</dbReference>
<evidence type="ECO:0000256" key="3">
    <source>
        <dbReference type="ARBA" id="ARBA00022695"/>
    </source>
</evidence>
<dbReference type="Gene3D" id="3.40.50.300">
    <property type="entry name" value="P-loop containing nucleotide triphosphate hydrolases"/>
    <property type="match status" value="1"/>
</dbReference>
<evidence type="ECO:0000259" key="7">
    <source>
        <dbReference type="PROSITE" id="PS51722"/>
    </source>
</evidence>
<dbReference type="InterPro" id="IPR041757">
    <property type="entry name" value="CysN_GTP-bd"/>
</dbReference>
<feature type="domain" description="Tr-type G" evidence="7">
    <location>
        <begin position="1"/>
        <end position="212"/>
    </location>
</feature>
<dbReference type="SUPFAM" id="SSF50465">
    <property type="entry name" value="EF-Tu/eEF-1alpha/eIF2-gamma C-terminal domain"/>
    <property type="match status" value="1"/>
</dbReference>
<dbReference type="InterPro" id="IPR044138">
    <property type="entry name" value="CysN_II"/>
</dbReference>
<dbReference type="InterPro" id="IPR009000">
    <property type="entry name" value="Transl_B-barrel_sf"/>
</dbReference>
<dbReference type="PRINTS" id="PR00315">
    <property type="entry name" value="ELONGATNFCT"/>
</dbReference>
<dbReference type="Pfam" id="PF00009">
    <property type="entry name" value="GTP_EFTU"/>
    <property type="match status" value="1"/>
</dbReference>
<sequence>MDLLKFITAGSVDDGKSTLIGRLLYDTNSVLDDQLEAIQRANRKNNDGTLDLAILTDGLKAEREQGITIDVAYKYFQTEKRKFIIADAPGHIQYTRNMVTGASNSDLAIILIDARKGVIEQTRRHSFIVSLLGIPNVLVCVNKMDMVDYDQAVFDKIKSDYERLVLNLRIKQVDYVPVSALKGDNIASKSTNTSWYSGKSLLDFLETVEVNHTTANKQARFPVQWVIRPQSEELPDYRGYAGRVVGGTFAVGDRVVALPSEVSSTITRIELAANDLDVASDGASVIIHLADDIDISRGDMLVKQDEQPSVSKQFEAEICWMDSKPLDINQFYLIQQHGKTAKVKIQDIIYRVNIETLEQSAAVDLGLNDIGKIQFKSADSLAFDSYVANKTNGGAILIDLRNNLTVAALMITESLD</sequence>
<dbReference type="STRING" id="1477437.SAMN05444682_10997"/>
<dbReference type="InterPro" id="IPR000795">
    <property type="entry name" value="T_Tr_GTP-bd_dom"/>
</dbReference>
<dbReference type="InterPro" id="IPR031157">
    <property type="entry name" value="G_TR_CS"/>
</dbReference>
<dbReference type="SUPFAM" id="SSF52540">
    <property type="entry name" value="P-loop containing nucleoside triphosphate hydrolases"/>
    <property type="match status" value="1"/>
</dbReference>
<gene>
    <name evidence="8" type="ORF">SAMN05444682_10997</name>
</gene>
<dbReference type="SUPFAM" id="SSF50447">
    <property type="entry name" value="Translation proteins"/>
    <property type="match status" value="1"/>
</dbReference>
<dbReference type="EMBL" id="FOQO01000009">
    <property type="protein sequence ID" value="SFJ36772.1"/>
    <property type="molecule type" value="Genomic_DNA"/>
</dbReference>
<dbReference type="CDD" id="cd04166">
    <property type="entry name" value="CysN_ATPS"/>
    <property type="match status" value="1"/>
</dbReference>
<dbReference type="InterPro" id="IPR009001">
    <property type="entry name" value="Transl_elong_EF1A/Init_IF2_C"/>
</dbReference>
<dbReference type="AlphaFoldDB" id="A0A1I3QTI2"/>
<evidence type="ECO:0000256" key="4">
    <source>
        <dbReference type="ARBA" id="ARBA00022741"/>
    </source>
</evidence>
<name>A0A1I3QTI2_9SPHI</name>
<evidence type="ECO:0000313" key="9">
    <source>
        <dbReference type="Proteomes" id="UP000198670"/>
    </source>
</evidence>
<reference evidence="8 9" key="1">
    <citation type="submission" date="2016-10" db="EMBL/GenBank/DDBJ databases">
        <authorList>
            <person name="de Groot N.N."/>
        </authorList>
    </citation>
    <scope>NUCLEOTIDE SEQUENCE [LARGE SCALE GENOMIC DNA]</scope>
    <source>
        <strain evidence="8 9">RK1</strain>
    </source>
</reference>
<dbReference type="InterPro" id="IPR044139">
    <property type="entry name" value="CysN_NoDQ_III"/>
</dbReference>
<dbReference type="FunFam" id="3.40.50.300:FF:000119">
    <property type="entry name" value="Sulfate adenylyltransferase subunit 1"/>
    <property type="match status" value="1"/>
</dbReference>
<keyword evidence="3 8" id="KW-0548">Nucleotidyltransferase</keyword>
<organism evidence="8 9">
    <name type="scientific">Parapedobacter indicus</name>
    <dbReference type="NCBI Taxonomy" id="1477437"/>
    <lineage>
        <taxon>Bacteria</taxon>
        <taxon>Pseudomonadati</taxon>
        <taxon>Bacteroidota</taxon>
        <taxon>Sphingobacteriia</taxon>
        <taxon>Sphingobacteriales</taxon>
        <taxon>Sphingobacteriaceae</taxon>
        <taxon>Parapedobacter</taxon>
    </lineage>
</organism>
<keyword evidence="9" id="KW-1185">Reference proteome</keyword>
<evidence type="ECO:0000256" key="5">
    <source>
        <dbReference type="ARBA" id="ARBA00022840"/>
    </source>
</evidence>
<accession>A0A1I3QTI2</accession>
<dbReference type="GO" id="GO:0005524">
    <property type="term" value="F:ATP binding"/>
    <property type="evidence" value="ECO:0007669"/>
    <property type="project" value="UniProtKB-KW"/>
</dbReference>
<dbReference type="PROSITE" id="PS51722">
    <property type="entry name" value="G_TR_2"/>
    <property type="match status" value="1"/>
</dbReference>
<dbReference type="GO" id="GO:0006790">
    <property type="term" value="P:sulfur compound metabolic process"/>
    <property type="evidence" value="ECO:0007669"/>
    <property type="project" value="InterPro"/>
</dbReference>
<evidence type="ECO:0000313" key="8">
    <source>
        <dbReference type="EMBL" id="SFJ36772.1"/>
    </source>
</evidence>
<dbReference type="Proteomes" id="UP000198670">
    <property type="component" value="Unassembled WGS sequence"/>
</dbReference>
<dbReference type="InterPro" id="IPR054696">
    <property type="entry name" value="GTP-eEF1A_C"/>
</dbReference>
<keyword evidence="6" id="KW-0342">GTP-binding</keyword>
<dbReference type="CDD" id="cd03695">
    <property type="entry name" value="CysN_NodQ_II"/>
    <property type="match status" value="1"/>
</dbReference>
<dbReference type="RefSeq" id="WP_177195203.1">
    <property type="nucleotide sequence ID" value="NZ_FOQO01000009.1"/>
</dbReference>
<keyword evidence="5" id="KW-0067">ATP-binding</keyword>
<evidence type="ECO:0000256" key="6">
    <source>
        <dbReference type="ARBA" id="ARBA00023134"/>
    </source>
</evidence>
<keyword evidence="2 8" id="KW-0808">Transferase</keyword>
<dbReference type="Pfam" id="PF22594">
    <property type="entry name" value="GTP-eEF1A_C"/>
    <property type="match status" value="1"/>
</dbReference>
<evidence type="ECO:0000256" key="1">
    <source>
        <dbReference type="ARBA" id="ARBA00012391"/>
    </source>
</evidence>
<dbReference type="GO" id="GO:0003924">
    <property type="term" value="F:GTPase activity"/>
    <property type="evidence" value="ECO:0007669"/>
    <property type="project" value="InterPro"/>
</dbReference>
<dbReference type="NCBIfam" id="TIGR02034">
    <property type="entry name" value="CysN"/>
    <property type="match status" value="1"/>
</dbReference>
<dbReference type="InterPro" id="IPR050100">
    <property type="entry name" value="TRAFAC_GTPase_members"/>
</dbReference>
<dbReference type="PROSITE" id="PS00301">
    <property type="entry name" value="G_TR_1"/>
    <property type="match status" value="1"/>
</dbReference>